<dbReference type="RefSeq" id="XP_022977333.1">
    <property type="nucleotide sequence ID" value="XM_023121565.1"/>
</dbReference>
<dbReference type="PANTHER" id="PTHR23516">
    <property type="entry name" value="SAM (S-ADENOSYL METHIONINE) TRANSPORTER"/>
    <property type="match status" value="1"/>
</dbReference>
<feature type="transmembrane region" description="Helical" evidence="1">
    <location>
        <begin position="369"/>
        <end position="389"/>
    </location>
</feature>
<dbReference type="GO" id="GO:0016020">
    <property type="term" value="C:membrane"/>
    <property type="evidence" value="ECO:0007669"/>
    <property type="project" value="InterPro"/>
</dbReference>
<feature type="transmembrane region" description="Helical" evidence="1">
    <location>
        <begin position="434"/>
        <end position="453"/>
    </location>
</feature>
<feature type="transmembrane region" description="Helical" evidence="1">
    <location>
        <begin position="264"/>
        <end position="285"/>
    </location>
</feature>
<feature type="transmembrane region" description="Helical" evidence="1">
    <location>
        <begin position="216"/>
        <end position="234"/>
    </location>
</feature>
<reference evidence="3" key="1">
    <citation type="submission" date="2025-08" db="UniProtKB">
        <authorList>
            <consortium name="RefSeq"/>
        </authorList>
    </citation>
    <scope>IDENTIFICATION</scope>
    <source>
        <tissue evidence="3">Young leaves</tissue>
    </source>
</reference>
<dbReference type="KEGG" id="cmax:111477684"/>
<dbReference type="InterPro" id="IPR008509">
    <property type="entry name" value="MOT2/MFSD5"/>
</dbReference>
<dbReference type="GO" id="GO:0015098">
    <property type="term" value="F:molybdate ion transmembrane transporter activity"/>
    <property type="evidence" value="ECO:0007669"/>
    <property type="project" value="InterPro"/>
</dbReference>
<proteinExistence type="predicted"/>
<dbReference type="Gene3D" id="1.20.1250.20">
    <property type="entry name" value="MFS general substrate transporter like domains"/>
    <property type="match status" value="1"/>
</dbReference>
<accession>A0A6J1IPP1</accession>
<evidence type="ECO:0000256" key="1">
    <source>
        <dbReference type="SAM" id="Phobius"/>
    </source>
</evidence>
<feature type="transmembrane region" description="Helical" evidence="1">
    <location>
        <begin position="15"/>
        <end position="34"/>
    </location>
</feature>
<dbReference type="OrthoDB" id="263957at2759"/>
<keyword evidence="2" id="KW-1185">Reference proteome</keyword>
<dbReference type="Pfam" id="PF05631">
    <property type="entry name" value="MFS_5"/>
    <property type="match status" value="1"/>
</dbReference>
<feature type="transmembrane region" description="Helical" evidence="1">
    <location>
        <begin position="346"/>
        <end position="363"/>
    </location>
</feature>
<keyword evidence="1" id="KW-0812">Transmembrane</keyword>
<evidence type="ECO:0000313" key="2">
    <source>
        <dbReference type="Proteomes" id="UP000504608"/>
    </source>
</evidence>
<dbReference type="InterPro" id="IPR036259">
    <property type="entry name" value="MFS_trans_sf"/>
</dbReference>
<feature type="transmembrane region" description="Helical" evidence="1">
    <location>
        <begin position="146"/>
        <end position="164"/>
    </location>
</feature>
<feature type="transmembrane region" description="Helical" evidence="1">
    <location>
        <begin position="185"/>
        <end position="204"/>
    </location>
</feature>
<dbReference type="Proteomes" id="UP000504608">
    <property type="component" value="Unplaced"/>
</dbReference>
<gene>
    <name evidence="3" type="primary">LOC111477684</name>
</gene>
<feature type="transmembrane region" description="Helical" evidence="1">
    <location>
        <begin position="61"/>
        <end position="81"/>
    </location>
</feature>
<sequence>MAVIIENSIWEPNPYLFIFIFLSCFLSILLLPYASKNSSTRTPSPFDHGFSSSFSSFQRKFLLLYSLASVMEGLWSVYGEFEYTYRGVSREQIVLSLCVGYAASLFVGSFLGVLSDLIGQKKVCMTFCIIHLVTAVWKRISVHPSLFITSIGLSLATSIFSFSFEAWMVHHHEKQGQRQDMLSDTFWLMTVFESVSLIGNQMLVNSLVGDNVKINMFSPSTVAVFLALICLTFVTKGWTEASQRIELEDYRTSFSAYIFSDKRIWLLAWAQASIHFSVAFFWILWAPTLVVLRLKYKLNRCTSNLADGREVHLGLIYPCLLGSRILGSSLFPWLMGGTSSIRTEDCLLYCFVISGLVISIVAFDYQDLGVLVMLFSIFHACVGLIVPLLARLRTMYVPNKLRGGMISLSLAPANAAILFFLLQGGYYRRIENSVILAFAALGLFTSAGSMYALKRWGKHPYQAWQKQ</sequence>
<dbReference type="GeneID" id="111477684"/>
<dbReference type="AlphaFoldDB" id="A0A6J1IPP1"/>
<feature type="transmembrane region" description="Helical" evidence="1">
    <location>
        <begin position="401"/>
        <end position="422"/>
    </location>
</feature>
<evidence type="ECO:0000313" key="3">
    <source>
        <dbReference type="RefSeq" id="XP_022977333.1"/>
    </source>
</evidence>
<dbReference type="PANTHER" id="PTHR23516:SF2">
    <property type="entry name" value="MOLYBDATE-ANION TRANSPORTER"/>
    <property type="match status" value="1"/>
</dbReference>
<feature type="transmembrane region" description="Helical" evidence="1">
    <location>
        <begin position="315"/>
        <end position="334"/>
    </location>
</feature>
<dbReference type="SUPFAM" id="SSF103473">
    <property type="entry name" value="MFS general substrate transporter"/>
    <property type="match status" value="1"/>
</dbReference>
<organism evidence="2 3">
    <name type="scientific">Cucurbita maxima</name>
    <name type="common">Pumpkin</name>
    <name type="synonym">Winter squash</name>
    <dbReference type="NCBI Taxonomy" id="3661"/>
    <lineage>
        <taxon>Eukaryota</taxon>
        <taxon>Viridiplantae</taxon>
        <taxon>Streptophyta</taxon>
        <taxon>Embryophyta</taxon>
        <taxon>Tracheophyta</taxon>
        <taxon>Spermatophyta</taxon>
        <taxon>Magnoliopsida</taxon>
        <taxon>eudicotyledons</taxon>
        <taxon>Gunneridae</taxon>
        <taxon>Pentapetalae</taxon>
        <taxon>rosids</taxon>
        <taxon>fabids</taxon>
        <taxon>Cucurbitales</taxon>
        <taxon>Cucurbitaceae</taxon>
        <taxon>Cucurbiteae</taxon>
        <taxon>Cucurbita</taxon>
    </lineage>
</organism>
<name>A0A6J1IPP1_CUCMA</name>
<protein>
    <submittedName>
        <fullName evidence="3">Molybdate-anion transporter-like isoform X1</fullName>
    </submittedName>
</protein>
<keyword evidence="1" id="KW-1133">Transmembrane helix</keyword>
<keyword evidence="1" id="KW-0472">Membrane</keyword>
<feature type="transmembrane region" description="Helical" evidence="1">
    <location>
        <begin position="93"/>
        <end position="114"/>
    </location>
</feature>